<accession>A0A8D9I064</accession>
<dbReference type="EMBL" id="LS974626">
    <property type="protein sequence ID" value="CAG7909195.1"/>
    <property type="molecule type" value="Genomic_DNA"/>
</dbReference>
<name>A0A8D9I064_BRACM</name>
<protein>
    <submittedName>
        <fullName evidence="1">Uncharacterized protein</fullName>
    </submittedName>
</protein>
<reference evidence="1 2" key="1">
    <citation type="submission" date="2021-07" db="EMBL/GenBank/DDBJ databases">
        <authorList>
            <consortium name="Genoscope - CEA"/>
            <person name="William W."/>
        </authorList>
    </citation>
    <scope>NUCLEOTIDE SEQUENCE [LARGE SCALE GENOMIC DNA]</scope>
</reference>
<dbReference type="Gramene" id="A10p04410.2_BraZ1">
    <property type="protein sequence ID" value="A10p04410.2_BraZ1.CDS"/>
    <property type="gene ID" value="A10g04410.2_BraZ1"/>
</dbReference>
<evidence type="ECO:0000313" key="2">
    <source>
        <dbReference type="Proteomes" id="UP000694005"/>
    </source>
</evidence>
<dbReference type="Proteomes" id="UP000694005">
    <property type="component" value="Chromosome A10"/>
</dbReference>
<organism evidence="1 2">
    <name type="scientific">Brassica campestris</name>
    <name type="common">Field mustard</name>
    <dbReference type="NCBI Taxonomy" id="3711"/>
    <lineage>
        <taxon>Eukaryota</taxon>
        <taxon>Viridiplantae</taxon>
        <taxon>Streptophyta</taxon>
        <taxon>Embryophyta</taxon>
        <taxon>Tracheophyta</taxon>
        <taxon>Spermatophyta</taxon>
        <taxon>Magnoliopsida</taxon>
        <taxon>eudicotyledons</taxon>
        <taxon>Gunneridae</taxon>
        <taxon>Pentapetalae</taxon>
        <taxon>rosids</taxon>
        <taxon>malvids</taxon>
        <taxon>Brassicales</taxon>
        <taxon>Brassicaceae</taxon>
        <taxon>Brassiceae</taxon>
        <taxon>Brassica</taxon>
    </lineage>
</organism>
<sequence>MAAHGASSFRNSSARPSSVLLCGVCLMLHVCSVSVWHQRWILSALSVVSSVLEDFKCRWRFSVAVVDRSSGSLGCAHIPALHKFICPCVVVQHYFSLQVRGFRSGFWWCLLLK</sequence>
<proteinExistence type="predicted"/>
<gene>
    <name evidence="1" type="ORF">BRAPAZ1V2_A10P04410.2</name>
</gene>
<evidence type="ECO:0000313" key="1">
    <source>
        <dbReference type="EMBL" id="CAG7909195.1"/>
    </source>
</evidence>
<dbReference type="AlphaFoldDB" id="A0A8D9I064"/>